<organism evidence="13 14">
    <name type="scientific">Psylliodes chrysocephalus</name>
    <dbReference type="NCBI Taxonomy" id="3402493"/>
    <lineage>
        <taxon>Eukaryota</taxon>
        <taxon>Metazoa</taxon>
        <taxon>Ecdysozoa</taxon>
        <taxon>Arthropoda</taxon>
        <taxon>Hexapoda</taxon>
        <taxon>Insecta</taxon>
        <taxon>Pterygota</taxon>
        <taxon>Neoptera</taxon>
        <taxon>Endopterygota</taxon>
        <taxon>Coleoptera</taxon>
        <taxon>Polyphaga</taxon>
        <taxon>Cucujiformia</taxon>
        <taxon>Chrysomeloidea</taxon>
        <taxon>Chrysomelidae</taxon>
        <taxon>Galerucinae</taxon>
        <taxon>Alticini</taxon>
        <taxon>Psylliodes</taxon>
    </lineage>
</organism>
<evidence type="ECO:0000313" key="14">
    <source>
        <dbReference type="Proteomes" id="UP001153636"/>
    </source>
</evidence>
<feature type="chain" id="PRO_5040329882" description="Apolipoprotein D" evidence="11">
    <location>
        <begin position="16"/>
        <end position="187"/>
    </location>
</feature>
<name>A0A9P0CUD7_9CUCU</name>
<dbReference type="GO" id="GO:0005576">
    <property type="term" value="C:extracellular region"/>
    <property type="evidence" value="ECO:0007669"/>
    <property type="project" value="UniProtKB-SubCell"/>
</dbReference>
<reference evidence="13" key="1">
    <citation type="submission" date="2022-01" db="EMBL/GenBank/DDBJ databases">
        <authorList>
            <person name="King R."/>
        </authorList>
    </citation>
    <scope>NUCLEOTIDE SEQUENCE</scope>
</reference>
<dbReference type="GO" id="GO:0005737">
    <property type="term" value="C:cytoplasm"/>
    <property type="evidence" value="ECO:0007669"/>
    <property type="project" value="TreeGrafter"/>
</dbReference>
<dbReference type="InterPro" id="IPR003057">
    <property type="entry name" value="Invtbrt_color"/>
</dbReference>
<evidence type="ECO:0000256" key="4">
    <source>
        <dbReference type="ARBA" id="ARBA00022448"/>
    </source>
</evidence>
<keyword evidence="5" id="KW-0964">Secreted</keyword>
<dbReference type="FunFam" id="2.40.128.20:FF:000003">
    <property type="entry name" value="Apolipoprotein D"/>
    <property type="match status" value="1"/>
</dbReference>
<dbReference type="GO" id="GO:0006629">
    <property type="term" value="P:lipid metabolic process"/>
    <property type="evidence" value="ECO:0007669"/>
    <property type="project" value="TreeGrafter"/>
</dbReference>
<evidence type="ECO:0000256" key="11">
    <source>
        <dbReference type="SAM" id="SignalP"/>
    </source>
</evidence>
<evidence type="ECO:0000256" key="9">
    <source>
        <dbReference type="ARBA" id="ARBA00023180"/>
    </source>
</evidence>
<dbReference type="PIRSF" id="PIRSF036893">
    <property type="entry name" value="Lipocalin_ApoD"/>
    <property type="match status" value="1"/>
</dbReference>
<dbReference type="InterPro" id="IPR012674">
    <property type="entry name" value="Calycin"/>
</dbReference>
<dbReference type="InterPro" id="IPR000566">
    <property type="entry name" value="Lipocln_cytosolic_FA-bd_dom"/>
</dbReference>
<keyword evidence="6 11" id="KW-0732">Signal</keyword>
<dbReference type="InterPro" id="IPR022271">
    <property type="entry name" value="Lipocalin_ApoD"/>
</dbReference>
<protein>
    <recommendedName>
        <fullName evidence="3">Apolipoprotein D</fullName>
    </recommendedName>
</protein>
<feature type="domain" description="Lipocalin/cytosolic fatty-acid binding" evidence="12">
    <location>
        <begin position="35"/>
        <end position="183"/>
    </location>
</feature>
<dbReference type="Pfam" id="PF08212">
    <property type="entry name" value="Lipocalin_2"/>
    <property type="match status" value="1"/>
</dbReference>
<gene>
    <name evidence="13" type="ORF">PSYICH_LOCUS7072</name>
</gene>
<keyword evidence="14" id="KW-1185">Reference proteome</keyword>
<dbReference type="GO" id="GO:0008289">
    <property type="term" value="F:lipid binding"/>
    <property type="evidence" value="ECO:0007669"/>
    <property type="project" value="UniProtKB-KW"/>
</dbReference>
<evidence type="ECO:0000256" key="7">
    <source>
        <dbReference type="ARBA" id="ARBA00023121"/>
    </source>
</evidence>
<accession>A0A9P0CUD7</accession>
<evidence type="ECO:0000256" key="8">
    <source>
        <dbReference type="ARBA" id="ARBA00023157"/>
    </source>
</evidence>
<dbReference type="CDD" id="cd19437">
    <property type="entry name" value="lipocalin_apoD-like"/>
    <property type="match status" value="1"/>
</dbReference>
<feature type="signal peptide" evidence="11">
    <location>
        <begin position="1"/>
        <end position="15"/>
    </location>
</feature>
<keyword evidence="4" id="KW-0813">Transport</keyword>
<evidence type="ECO:0000256" key="5">
    <source>
        <dbReference type="ARBA" id="ARBA00022525"/>
    </source>
</evidence>
<dbReference type="Proteomes" id="UP001153636">
    <property type="component" value="Chromosome 2"/>
</dbReference>
<evidence type="ECO:0000256" key="3">
    <source>
        <dbReference type="ARBA" id="ARBA00019890"/>
    </source>
</evidence>
<keyword evidence="8" id="KW-1015">Disulfide bond</keyword>
<comment type="subcellular location">
    <subcellularLocation>
        <location evidence="1">Secreted</location>
    </subcellularLocation>
</comment>
<evidence type="ECO:0000256" key="6">
    <source>
        <dbReference type="ARBA" id="ARBA00022729"/>
    </source>
</evidence>
<dbReference type="PRINTS" id="PR01273">
    <property type="entry name" value="INVTBRTCOLOR"/>
</dbReference>
<dbReference type="GO" id="GO:0000302">
    <property type="term" value="P:response to reactive oxygen species"/>
    <property type="evidence" value="ECO:0007669"/>
    <property type="project" value="TreeGrafter"/>
</dbReference>
<sequence>MTMFWLLFGVTLVLSNSVADERIDGCPDVQVVQNFDLYKYLGKWYEHAKYPNSFEKEGKCISAEYSKNDDGKVRVVNSMINNRTNEARSTEGSARLNSENLGEGKLLVYFKVAAAEAPYWILDTDYANYAVVWNCWKSPKQEVRKTAWILTRSQNPSDNIINAAIAVMKKQNLDTDTLIRTDQKHCD</sequence>
<evidence type="ECO:0000256" key="1">
    <source>
        <dbReference type="ARBA" id="ARBA00004613"/>
    </source>
</evidence>
<dbReference type="SUPFAM" id="SSF50814">
    <property type="entry name" value="Lipocalins"/>
    <property type="match status" value="1"/>
</dbReference>
<evidence type="ECO:0000256" key="10">
    <source>
        <dbReference type="PIRNR" id="PIRNR036893"/>
    </source>
</evidence>
<evidence type="ECO:0000313" key="13">
    <source>
        <dbReference type="EMBL" id="CAH1106393.1"/>
    </source>
</evidence>
<dbReference type="AlphaFoldDB" id="A0A9P0CUD7"/>
<dbReference type="OrthoDB" id="565904at2759"/>
<dbReference type="PANTHER" id="PTHR10612:SF34">
    <property type="entry name" value="APOLIPOPROTEIN D"/>
    <property type="match status" value="1"/>
</dbReference>
<keyword evidence="7" id="KW-0446">Lipid-binding</keyword>
<dbReference type="PANTHER" id="PTHR10612">
    <property type="entry name" value="APOLIPOPROTEIN D"/>
    <property type="match status" value="1"/>
</dbReference>
<evidence type="ECO:0000259" key="12">
    <source>
        <dbReference type="Pfam" id="PF08212"/>
    </source>
</evidence>
<proteinExistence type="inferred from homology"/>
<dbReference type="EMBL" id="OV651814">
    <property type="protein sequence ID" value="CAH1106393.1"/>
    <property type="molecule type" value="Genomic_DNA"/>
</dbReference>
<comment type="similarity">
    <text evidence="2 10">Belongs to the calycin superfamily. Lipocalin family.</text>
</comment>
<evidence type="ECO:0000256" key="2">
    <source>
        <dbReference type="ARBA" id="ARBA00006889"/>
    </source>
</evidence>
<keyword evidence="9" id="KW-0325">Glycoprotein</keyword>
<dbReference type="Gene3D" id="2.40.128.20">
    <property type="match status" value="1"/>
</dbReference>
<dbReference type="GO" id="GO:0031409">
    <property type="term" value="F:pigment binding"/>
    <property type="evidence" value="ECO:0007669"/>
    <property type="project" value="InterPro"/>
</dbReference>